<dbReference type="InterPro" id="IPR003680">
    <property type="entry name" value="Flavodoxin_fold"/>
</dbReference>
<dbReference type="SUPFAM" id="SSF52218">
    <property type="entry name" value="Flavoproteins"/>
    <property type="match status" value="1"/>
</dbReference>
<evidence type="ECO:0000256" key="1">
    <source>
        <dbReference type="ARBA" id="ARBA00001974"/>
    </source>
</evidence>
<dbReference type="Pfam" id="PF02525">
    <property type="entry name" value="Flavodoxin_2"/>
    <property type="match status" value="1"/>
</dbReference>
<keyword evidence="7" id="KW-1185">Reference proteome</keyword>
<dbReference type="RefSeq" id="WP_089074242.1">
    <property type="nucleotide sequence ID" value="NZ_CBCSAM010000002.1"/>
</dbReference>
<dbReference type="Gene3D" id="3.40.50.360">
    <property type="match status" value="1"/>
</dbReference>
<keyword evidence="3" id="KW-0274">FAD</keyword>
<comment type="similarity">
    <text evidence="4">Belongs to the oxidoreductase MdaB family.</text>
</comment>
<dbReference type="InterPro" id="IPR052397">
    <property type="entry name" value="NADPH-QR_MdaB"/>
</dbReference>
<dbReference type="PANTHER" id="PTHR46305">
    <property type="match status" value="1"/>
</dbReference>
<name>A0A220VG18_9GAMM</name>
<dbReference type="AlphaFoldDB" id="A0A220VG18"/>
<organism evidence="6 7">
    <name type="scientific">Paraphotobacterium marinum</name>
    <dbReference type="NCBI Taxonomy" id="1755811"/>
    <lineage>
        <taxon>Bacteria</taxon>
        <taxon>Pseudomonadati</taxon>
        <taxon>Pseudomonadota</taxon>
        <taxon>Gammaproteobacteria</taxon>
        <taxon>Vibrionales</taxon>
        <taxon>Vibrionaceae</taxon>
        <taxon>Paraphotobacterium</taxon>
    </lineage>
</organism>
<comment type="cofactor">
    <cofactor evidence="1">
        <name>FAD</name>
        <dbReference type="ChEBI" id="CHEBI:57692"/>
    </cofactor>
</comment>
<dbReference type="Proteomes" id="UP000242175">
    <property type="component" value="Chromosome small"/>
</dbReference>
<reference evidence="6 7" key="1">
    <citation type="journal article" date="2016" name="Int. J. Syst. Evol. Microbiol.">
        <title>Paraphotobacterium marinum gen. nov., sp. nov., a member of the family Vibrionaceae, isolated from surface seawater.</title>
        <authorList>
            <person name="Huang Z."/>
            <person name="Dong C."/>
            <person name="Shao Z."/>
        </authorList>
    </citation>
    <scope>NUCLEOTIDE SEQUENCE [LARGE SCALE GENOMIC DNA]</scope>
    <source>
        <strain evidence="6 7">NSCS20N07D</strain>
    </source>
</reference>
<keyword evidence="2" id="KW-0285">Flavoprotein</keyword>
<dbReference type="EMBL" id="CP022356">
    <property type="protein sequence ID" value="ASK79334.1"/>
    <property type="molecule type" value="Genomic_DNA"/>
</dbReference>
<protein>
    <submittedName>
        <fullName evidence="6">Flavodoxin</fullName>
    </submittedName>
</protein>
<feature type="domain" description="Flavodoxin-like fold" evidence="5">
    <location>
        <begin position="2"/>
        <end position="185"/>
    </location>
</feature>
<evidence type="ECO:0000256" key="4">
    <source>
        <dbReference type="ARBA" id="ARBA00037981"/>
    </source>
</evidence>
<evidence type="ECO:0000313" key="7">
    <source>
        <dbReference type="Proteomes" id="UP000242175"/>
    </source>
</evidence>
<accession>A0A220VG18</accession>
<proteinExistence type="inferred from homology"/>
<dbReference type="PANTHER" id="PTHR46305:SF3">
    <property type="entry name" value="NADPH:QUINONE OXIDOREDUCTASE MDAB"/>
    <property type="match status" value="1"/>
</dbReference>
<sequence>MKKVLIINGHEKFGDFAQGDLNNKIIDLADSFFKEKGFEIKHSVAAQEFDVKEEVAKHMWADLIFVQAPLYWMSVPAAFKNYMDQVYTGGIDGELCDHDGRTRSDENAFYGMGGLRSNTHYMLSVTMNAPESAFNSSEPFFEGKSVDDLYWPVHLNFKFFGMKPLQTFVMHDVYKNPSIEKDLARLPHHLENVLVS</sequence>
<evidence type="ECO:0000259" key="5">
    <source>
        <dbReference type="Pfam" id="PF02525"/>
    </source>
</evidence>
<dbReference type="InterPro" id="IPR029039">
    <property type="entry name" value="Flavoprotein-like_sf"/>
</dbReference>
<evidence type="ECO:0000313" key="6">
    <source>
        <dbReference type="EMBL" id="ASK79334.1"/>
    </source>
</evidence>
<evidence type="ECO:0000256" key="2">
    <source>
        <dbReference type="ARBA" id="ARBA00022630"/>
    </source>
</evidence>
<evidence type="ECO:0000256" key="3">
    <source>
        <dbReference type="ARBA" id="ARBA00022827"/>
    </source>
</evidence>
<dbReference type="OrthoDB" id="9798454at2"/>
<dbReference type="KEGG" id="pmai:CF386_09725"/>
<gene>
    <name evidence="6" type="ORF">CF386_09725</name>
</gene>